<keyword evidence="2" id="KW-1185">Reference proteome</keyword>
<dbReference type="OrthoDB" id="10531709at2759"/>
<evidence type="ECO:0000313" key="2">
    <source>
        <dbReference type="Proteomes" id="UP000886653"/>
    </source>
</evidence>
<name>A0A9P6N7U5_9BASI</name>
<gene>
    <name evidence="1" type="ORF">CROQUDRAFT_102507</name>
</gene>
<protein>
    <submittedName>
        <fullName evidence="1">Uncharacterized protein</fullName>
    </submittedName>
</protein>
<organism evidence="1 2">
    <name type="scientific">Cronartium quercuum f. sp. fusiforme G11</name>
    <dbReference type="NCBI Taxonomy" id="708437"/>
    <lineage>
        <taxon>Eukaryota</taxon>
        <taxon>Fungi</taxon>
        <taxon>Dikarya</taxon>
        <taxon>Basidiomycota</taxon>
        <taxon>Pucciniomycotina</taxon>
        <taxon>Pucciniomycetes</taxon>
        <taxon>Pucciniales</taxon>
        <taxon>Coleosporiaceae</taxon>
        <taxon>Cronartium</taxon>
    </lineage>
</organism>
<sequence length="69" mass="7957">MALPNTSENPAWDPEEMKKESPIMGISLCELSDEFFKDIEDSYDKNPNTTILVNILSQAKIDLKKYIHR</sequence>
<accession>A0A9P6N7U5</accession>
<comment type="caution">
    <text evidence="1">The sequence shown here is derived from an EMBL/GenBank/DDBJ whole genome shotgun (WGS) entry which is preliminary data.</text>
</comment>
<dbReference type="EMBL" id="MU168101">
    <property type="protein sequence ID" value="KAG0138950.1"/>
    <property type="molecule type" value="Genomic_DNA"/>
</dbReference>
<dbReference type="Proteomes" id="UP000886653">
    <property type="component" value="Unassembled WGS sequence"/>
</dbReference>
<proteinExistence type="predicted"/>
<reference evidence="1" key="1">
    <citation type="submission" date="2013-11" db="EMBL/GenBank/DDBJ databases">
        <title>Genome sequence of the fusiform rust pathogen reveals effectors for host alternation and coevolution with pine.</title>
        <authorList>
            <consortium name="DOE Joint Genome Institute"/>
            <person name="Smith K."/>
            <person name="Pendleton A."/>
            <person name="Kubisiak T."/>
            <person name="Anderson C."/>
            <person name="Salamov A."/>
            <person name="Aerts A."/>
            <person name="Riley R."/>
            <person name="Clum A."/>
            <person name="Lindquist E."/>
            <person name="Ence D."/>
            <person name="Campbell M."/>
            <person name="Kronenberg Z."/>
            <person name="Feau N."/>
            <person name="Dhillon B."/>
            <person name="Hamelin R."/>
            <person name="Burleigh J."/>
            <person name="Smith J."/>
            <person name="Yandell M."/>
            <person name="Nelson C."/>
            <person name="Grigoriev I."/>
            <person name="Davis J."/>
        </authorList>
    </citation>
    <scope>NUCLEOTIDE SEQUENCE</scope>
    <source>
        <strain evidence="1">G11</strain>
    </source>
</reference>
<evidence type="ECO:0000313" key="1">
    <source>
        <dbReference type="EMBL" id="KAG0138950.1"/>
    </source>
</evidence>
<dbReference type="AlphaFoldDB" id="A0A9P6N7U5"/>